<keyword evidence="7" id="KW-0547">Nucleotide-binding</keyword>
<evidence type="ECO:0000256" key="12">
    <source>
        <dbReference type="ARBA" id="ARBA00023137"/>
    </source>
</evidence>
<evidence type="ECO:0000256" key="16">
    <source>
        <dbReference type="SAM" id="MobiDB-lite"/>
    </source>
</evidence>
<evidence type="ECO:0000259" key="17">
    <source>
        <dbReference type="Pfam" id="PF12810"/>
    </source>
</evidence>
<evidence type="ECO:0000256" key="10">
    <source>
        <dbReference type="ARBA" id="ARBA00022989"/>
    </source>
</evidence>
<feature type="region of interest" description="Disordered" evidence="16">
    <location>
        <begin position="1071"/>
        <end position="1090"/>
    </location>
</feature>
<evidence type="ECO:0000256" key="1">
    <source>
        <dbReference type="ARBA" id="ARBA00004251"/>
    </source>
</evidence>
<dbReference type="SUPFAM" id="SSF49899">
    <property type="entry name" value="Concanavalin A-like lectins/glucanases"/>
    <property type="match status" value="1"/>
</dbReference>
<evidence type="ECO:0000256" key="7">
    <source>
        <dbReference type="ARBA" id="ARBA00022741"/>
    </source>
</evidence>
<keyword evidence="13" id="KW-1015">Disulfide bond</keyword>
<evidence type="ECO:0000256" key="6">
    <source>
        <dbReference type="ARBA" id="ARBA00022729"/>
    </source>
</evidence>
<keyword evidence="11" id="KW-0472">Membrane</keyword>
<proteinExistence type="predicted"/>
<dbReference type="GO" id="GO:0004714">
    <property type="term" value="F:transmembrane receptor protein tyrosine kinase activity"/>
    <property type="evidence" value="ECO:0007669"/>
    <property type="project" value="UniProtKB-EC"/>
</dbReference>
<evidence type="ECO:0000256" key="14">
    <source>
        <dbReference type="ARBA" id="ARBA00023170"/>
    </source>
</evidence>
<evidence type="ECO:0000256" key="15">
    <source>
        <dbReference type="ARBA" id="ARBA00023180"/>
    </source>
</evidence>
<dbReference type="GO" id="GO:0005886">
    <property type="term" value="C:plasma membrane"/>
    <property type="evidence" value="ECO:0007669"/>
    <property type="project" value="UniProtKB-SubCell"/>
</dbReference>
<dbReference type="PANTHER" id="PTHR31535:SF3">
    <property type="entry name" value="REGULATORY PROTEIN ZESTE"/>
    <property type="match status" value="1"/>
</dbReference>
<evidence type="ECO:0000256" key="3">
    <source>
        <dbReference type="ARBA" id="ARBA00022475"/>
    </source>
</evidence>
<evidence type="ECO:0000256" key="11">
    <source>
        <dbReference type="ARBA" id="ARBA00023136"/>
    </source>
</evidence>
<organism evidence="18">
    <name type="scientific">viral metagenome</name>
    <dbReference type="NCBI Taxonomy" id="1070528"/>
    <lineage>
        <taxon>unclassified sequences</taxon>
        <taxon>metagenomes</taxon>
        <taxon>organismal metagenomes</taxon>
    </lineage>
</organism>
<evidence type="ECO:0000256" key="13">
    <source>
        <dbReference type="ARBA" id="ARBA00023157"/>
    </source>
</evidence>
<dbReference type="Pfam" id="PF12810">
    <property type="entry name" value="ALK_LTK_GRD"/>
    <property type="match status" value="1"/>
</dbReference>
<keyword evidence="4" id="KW-0808">Transferase</keyword>
<keyword evidence="9" id="KW-0067">ATP-binding</keyword>
<evidence type="ECO:0000256" key="2">
    <source>
        <dbReference type="ARBA" id="ARBA00011902"/>
    </source>
</evidence>
<keyword evidence="3" id="KW-1003">Cell membrane</keyword>
<sequence>MATINSTSGTSFTEIRDAYNNSGNTSAVNDSELRSWTTSSPLSLSYFRGAKFTDGTIVPNPVGPISIGDVFKVSATPGGSGKTFDGGEIIFRTHNNYAHSNWSSYSITPQKLQGVAGFSTYDNISYNNKRIELTSSTHSSYSYTILLLSNSTTSSNDPGFKVTGSDKIKRSTIWLRREAVGDHIQIGLIKKDNGKTWTEMKAYLKTKHATFRDRITVHSGGYVTHSGSASTDFYSTSLVDPVTGNNYTTQASTVNIDNRLGITGGSQGSQSMSGTDTVNNSYTWPIISGSTWQYYRYKFDDVDSYLGIDVEYIEFYADGYISAGSTSSYVLWYSVSDFSEMYDGLYVEGVSGVSIPANTYVSDFTISNRRSYFYKENHNNRSYQTGFTTGHANIKVSGYVLRFRWSSTLYMEDTQLGPAYIVLPRTHVINEGNITSQYWLSTDEWSFFVGDTTSNAANTFKIDIMNDPPGGANYYKNWGAIGIGGVETGWGAAAAGNTDEWSPFTNWANGSSAIYQTYWSGTKTVKGWNCVNGTGTSSTNTGASSDSEGNTGTGMGYLYTEVSGDNHLKTFVFRTEKFNFYNLVGSYANNLYLKFYIHAYGSQMGNLYVYISHLSASEEIRSFKLDEYGPGTSKPWSGFTSTSSPWQEKTIDISRFSSRPLLGSGGWYIYFVYSNALGYDGDLCLDNLQIVETGMLTKVYQFFGQSSYTASNSEWVPTLSHDIGYSGASHQWGNGSDAVSGTYWTTTGSQQTVKGWNSSFSTGSSCTTPTNLTGPSETYYGTGNMEVQSPWQPSSGATAGYLYTEGDAGSLEMVLRLPGVNFYREMLDPFSNHITFSFYYHAYGEHMVERDLRIYIDDELQSNHSNATLLDRYGGVGQATWIDFTDTNDEWKQITIYLINPANDVKYCDYTNDKTWYIYLVSGGFGSGSSTSKSDLAIDYLYFKETSVAPPTSNYNFNSHVFTNCGSTGMYGPTLTECKTSYNLTQPWWASNINWWDSTSNFNVTDGIQYWKVPKTGTYTIIAEGASGGDGYESSSTTNFNTGGKGAKITGTFSLTKDEIIRIVVGQKGHTFGDPDTGHPSYSNRPGSGGGGSYVIKSPYNTTASILIIAGGGGGAGQYNRGTDGEDAILTTTGTNTASAGQGSGVEYQATYSHGGAGFSGNGSGLPKSTTYAGHFDTYIPQSFVNGSTGGKAEEWAKGQGGFGGGGGAGLSPGGGGGYSGGTATGQWASTGTGWGGSSYNADTGTYARAETGTSAGLSGHGKVTIIAGIYEAPASELYSFTTHTFTNCGSTGMYGPTLTECRNTYTPSWTDNTSYFNVGTGVNAGIQQWTVPKTGSYTIAAQGAEGGAGYNSYSTSVSQLGGYSVRMTGTFSLTVGDIIWIAVGQKGAQYPDSTYPHRPGAGGGGTFVVKASPTSAGTSDILVIAGGGGGAGQPQRGSVGGNATTATHSNTTASATAVSATGPAGYAGTAYSHTFALSYSGAGFLQNGYHSAHPNYNVYMGTVTPKSYANGLVGGYPSTWFRGQGGFGGGGGSALTPGGGGGYSGGDTFGLWSSSGRGMGGGSINNGTNKSTYTGTTGHGQVIITFIS</sequence>
<dbReference type="GO" id="GO:0005524">
    <property type="term" value="F:ATP binding"/>
    <property type="evidence" value="ECO:0007669"/>
    <property type="project" value="UniProtKB-KW"/>
</dbReference>
<accession>A0A6C0F3W8</accession>
<keyword evidence="5" id="KW-0812">Transmembrane</keyword>
<evidence type="ECO:0000256" key="8">
    <source>
        <dbReference type="ARBA" id="ARBA00022777"/>
    </source>
</evidence>
<protein>
    <recommendedName>
        <fullName evidence="2">receptor protein-tyrosine kinase</fullName>
        <ecNumber evidence="2">2.7.10.1</ecNumber>
    </recommendedName>
</protein>
<keyword evidence="14" id="KW-0675">Receptor</keyword>
<keyword evidence="10" id="KW-1133">Transmembrane helix</keyword>
<comment type="subcellular location">
    <subcellularLocation>
        <location evidence="1">Cell membrane</location>
        <topology evidence="1">Single-pass type I membrane protein</topology>
    </subcellularLocation>
</comment>
<reference evidence="18" key="1">
    <citation type="journal article" date="2020" name="Nature">
        <title>Giant virus diversity and host interactions through global metagenomics.</title>
        <authorList>
            <person name="Schulz F."/>
            <person name="Roux S."/>
            <person name="Paez-Espino D."/>
            <person name="Jungbluth S."/>
            <person name="Walsh D.A."/>
            <person name="Denef V.J."/>
            <person name="McMahon K.D."/>
            <person name="Konstantinidis K.T."/>
            <person name="Eloe-Fadrosh E.A."/>
            <person name="Kyrpides N.C."/>
            <person name="Woyke T."/>
        </authorList>
    </citation>
    <scope>NUCLEOTIDE SEQUENCE</scope>
    <source>
        <strain evidence="18">GVMAG-S-ERX555931-87</strain>
    </source>
</reference>
<evidence type="ECO:0000256" key="5">
    <source>
        <dbReference type="ARBA" id="ARBA00022692"/>
    </source>
</evidence>
<keyword evidence="8" id="KW-0418">Kinase</keyword>
<evidence type="ECO:0000256" key="4">
    <source>
        <dbReference type="ARBA" id="ARBA00022679"/>
    </source>
</evidence>
<dbReference type="EC" id="2.7.10.1" evidence="2"/>
<keyword evidence="15" id="KW-0325">Glycoprotein</keyword>
<feature type="domain" description="ALK/LTK-like glycine-rich" evidence="17">
    <location>
        <begin position="1015"/>
        <end position="1247"/>
    </location>
</feature>
<dbReference type="InterPro" id="IPR055163">
    <property type="entry name" value="ALK/LTK-like_GRD"/>
</dbReference>
<keyword evidence="6" id="KW-0732">Signal</keyword>
<evidence type="ECO:0000313" key="18">
    <source>
        <dbReference type="EMBL" id="QHT36397.1"/>
    </source>
</evidence>
<keyword evidence="12" id="KW-0829">Tyrosine-protein kinase</keyword>
<dbReference type="PANTHER" id="PTHR31535">
    <property type="match status" value="1"/>
</dbReference>
<dbReference type="Gene3D" id="2.60.120.200">
    <property type="match status" value="1"/>
</dbReference>
<evidence type="ECO:0000256" key="9">
    <source>
        <dbReference type="ARBA" id="ARBA00022840"/>
    </source>
</evidence>
<dbReference type="InterPro" id="IPR013320">
    <property type="entry name" value="ConA-like_dom_sf"/>
</dbReference>
<name>A0A6C0F3W8_9ZZZZ</name>
<dbReference type="EMBL" id="MN738741">
    <property type="protein sequence ID" value="QHT36397.1"/>
    <property type="molecule type" value="Genomic_DNA"/>
</dbReference>